<dbReference type="Proteomes" id="UP000230353">
    <property type="component" value="Unassembled WGS sequence"/>
</dbReference>
<accession>A0A2H0WLY5</accession>
<dbReference type="EMBL" id="PEZL01000007">
    <property type="protein sequence ID" value="PIS13664.1"/>
    <property type="molecule type" value="Genomic_DNA"/>
</dbReference>
<evidence type="ECO:0000313" key="3">
    <source>
        <dbReference type="Proteomes" id="UP000230353"/>
    </source>
</evidence>
<protein>
    <submittedName>
        <fullName evidence="2">Uncharacterized protein</fullName>
    </submittedName>
</protein>
<evidence type="ECO:0000313" key="2">
    <source>
        <dbReference type="EMBL" id="PIS13664.1"/>
    </source>
</evidence>
<sequence length="109" mass="13130">MLEEVLDKKFDEYQSVVLGAVDFKFQRMEERIDVFEEKARKEMSEIRGEIRNLTNTLEHFLHRLTNYRVHHAFQNKLSSVQFMLQRQASQPIILNMPQKSRIGWGYTKR</sequence>
<name>A0A2H0WLY5_9BACT</name>
<proteinExistence type="predicted"/>
<reference evidence="3" key="1">
    <citation type="submission" date="2017-09" db="EMBL/GenBank/DDBJ databases">
        <title>Depth-based differentiation of microbial function through sediment-hosted aquifers and enrichment of novel symbionts in the deep terrestrial subsurface.</title>
        <authorList>
            <person name="Probst A.J."/>
            <person name="Ladd B."/>
            <person name="Jarett J.K."/>
            <person name="Geller-Mcgrath D.E."/>
            <person name="Sieber C.M.K."/>
            <person name="Emerson J.B."/>
            <person name="Anantharaman K."/>
            <person name="Thomas B.C."/>
            <person name="Malmstrom R."/>
            <person name="Stieglmeier M."/>
            <person name="Klingl A."/>
            <person name="Woyke T."/>
            <person name="Ryan C.M."/>
            <person name="Banfield J.F."/>
        </authorList>
    </citation>
    <scope>NUCLEOTIDE SEQUENCE [LARGE SCALE GENOMIC DNA]</scope>
</reference>
<dbReference type="AlphaFoldDB" id="A0A2H0WLY5"/>
<evidence type="ECO:0000256" key="1">
    <source>
        <dbReference type="SAM" id="Coils"/>
    </source>
</evidence>
<comment type="caution">
    <text evidence="2">The sequence shown here is derived from an EMBL/GenBank/DDBJ whole genome shotgun (WGS) entry which is preliminary data.</text>
</comment>
<gene>
    <name evidence="2" type="ORF">COT67_00490</name>
</gene>
<organism evidence="2 3">
    <name type="scientific">Candidatus Tagabacteria bacterium CG09_land_8_20_14_0_10_41_14</name>
    <dbReference type="NCBI Taxonomy" id="1975021"/>
    <lineage>
        <taxon>Bacteria</taxon>
        <taxon>Candidatus Tagaibacteriota</taxon>
    </lineage>
</organism>
<feature type="coiled-coil region" evidence="1">
    <location>
        <begin position="25"/>
        <end position="56"/>
    </location>
</feature>
<keyword evidence="1" id="KW-0175">Coiled coil</keyword>